<evidence type="ECO:0000256" key="1">
    <source>
        <dbReference type="SAM" id="MobiDB-lite"/>
    </source>
</evidence>
<evidence type="ECO:0000313" key="3">
    <source>
        <dbReference type="EMBL" id="KAK1761398.1"/>
    </source>
</evidence>
<feature type="region of interest" description="Disordered" evidence="1">
    <location>
        <begin position="210"/>
        <end position="229"/>
    </location>
</feature>
<evidence type="ECO:0000256" key="2">
    <source>
        <dbReference type="SAM" id="Phobius"/>
    </source>
</evidence>
<evidence type="ECO:0000313" key="4">
    <source>
        <dbReference type="Proteomes" id="UP001239445"/>
    </source>
</evidence>
<organism evidence="3 4">
    <name type="scientific">Echria macrotheca</name>
    <dbReference type="NCBI Taxonomy" id="438768"/>
    <lineage>
        <taxon>Eukaryota</taxon>
        <taxon>Fungi</taxon>
        <taxon>Dikarya</taxon>
        <taxon>Ascomycota</taxon>
        <taxon>Pezizomycotina</taxon>
        <taxon>Sordariomycetes</taxon>
        <taxon>Sordariomycetidae</taxon>
        <taxon>Sordariales</taxon>
        <taxon>Schizotheciaceae</taxon>
        <taxon>Echria</taxon>
    </lineage>
</organism>
<keyword evidence="2" id="KW-1133">Transmembrane helix</keyword>
<keyword evidence="4" id="KW-1185">Reference proteome</keyword>
<proteinExistence type="predicted"/>
<sequence length="320" mass="35137">MLPFSAEVDCLWEMQRVLEENRHAALVGDVQQQVPLRGARGELFPKAYERPRWVDWDGLLKQVHQRVAILSAIPKPLPTRTPALVQSGTGVSMRSRRTTGTGTGTGTLGAAGTIPGRIPGRGRSDREALDESHRALDRISYLGGILIPLPIVSGILSMSDPYGPEGDKFFVFWAVSIPLSVLAVLIIYADTIRKAEVWVEVAAEHVAAVPEGDEEDGSEKGWHRRKKAGDEEAQMATVATALPAEDGEEVLPVLVALPALEEEAEQVPEMILDKAEGRRARAWKRKKLGWMGAAKTILARQRPRYCTDELPEGVAAYERK</sequence>
<keyword evidence="2" id="KW-0472">Membrane</keyword>
<feature type="transmembrane region" description="Helical" evidence="2">
    <location>
        <begin position="139"/>
        <end position="158"/>
    </location>
</feature>
<name>A0AAJ0FFI0_9PEZI</name>
<accession>A0AAJ0FFI0</accession>
<dbReference type="EMBL" id="MU839827">
    <property type="protein sequence ID" value="KAK1761398.1"/>
    <property type="molecule type" value="Genomic_DNA"/>
</dbReference>
<feature type="region of interest" description="Disordered" evidence="1">
    <location>
        <begin position="84"/>
        <end position="125"/>
    </location>
</feature>
<reference evidence="3" key="1">
    <citation type="submission" date="2023-06" db="EMBL/GenBank/DDBJ databases">
        <title>Genome-scale phylogeny and comparative genomics of the fungal order Sordariales.</title>
        <authorList>
            <consortium name="Lawrence Berkeley National Laboratory"/>
            <person name="Hensen N."/>
            <person name="Bonometti L."/>
            <person name="Westerberg I."/>
            <person name="Brannstrom I.O."/>
            <person name="Guillou S."/>
            <person name="Cros-Aarteil S."/>
            <person name="Calhoun S."/>
            <person name="Haridas S."/>
            <person name="Kuo A."/>
            <person name="Mondo S."/>
            <person name="Pangilinan J."/>
            <person name="Riley R."/>
            <person name="Labutti K."/>
            <person name="Andreopoulos B."/>
            <person name="Lipzen A."/>
            <person name="Chen C."/>
            <person name="Yanf M."/>
            <person name="Daum C."/>
            <person name="Ng V."/>
            <person name="Clum A."/>
            <person name="Steindorff A."/>
            <person name="Ohm R."/>
            <person name="Martin F."/>
            <person name="Silar P."/>
            <person name="Natvig D."/>
            <person name="Lalanne C."/>
            <person name="Gautier V."/>
            <person name="Ament-Velasquez S.L."/>
            <person name="Kruys A."/>
            <person name="Hutchinson M.I."/>
            <person name="Powell A.J."/>
            <person name="Barry K."/>
            <person name="Miller A.N."/>
            <person name="Grigoriev I.V."/>
            <person name="Debuchy R."/>
            <person name="Gladieux P."/>
            <person name="Thoren M.H."/>
            <person name="Johannesson H."/>
        </authorList>
    </citation>
    <scope>NUCLEOTIDE SEQUENCE</scope>
    <source>
        <strain evidence="3">PSN4</strain>
    </source>
</reference>
<protein>
    <submittedName>
        <fullName evidence="3">Uncharacterized protein</fullName>
    </submittedName>
</protein>
<gene>
    <name evidence="3" type="ORF">QBC47DRAFT_369981</name>
</gene>
<dbReference type="Proteomes" id="UP001239445">
    <property type="component" value="Unassembled WGS sequence"/>
</dbReference>
<feature type="transmembrane region" description="Helical" evidence="2">
    <location>
        <begin position="170"/>
        <end position="189"/>
    </location>
</feature>
<keyword evidence="2" id="KW-0812">Transmembrane</keyword>
<comment type="caution">
    <text evidence="3">The sequence shown here is derived from an EMBL/GenBank/DDBJ whole genome shotgun (WGS) entry which is preliminary data.</text>
</comment>
<dbReference type="AlphaFoldDB" id="A0AAJ0FFI0"/>